<keyword evidence="1" id="KW-0732">Signal</keyword>
<gene>
    <name evidence="2" type="ORF">OZZ17_07905</name>
</gene>
<dbReference type="AlphaFoldDB" id="A0A9Q4F1J6"/>
<dbReference type="Proteomes" id="UP001079535">
    <property type="component" value="Unassembled WGS sequence"/>
</dbReference>
<dbReference type="RefSeq" id="WP_268803534.1">
    <property type="nucleotide sequence ID" value="NZ_JAPRAY010000009.1"/>
</dbReference>
<feature type="signal peptide" evidence="1">
    <location>
        <begin position="1"/>
        <end position="27"/>
    </location>
</feature>
<protein>
    <submittedName>
        <fullName evidence="2">Uncharacterized protein</fullName>
    </submittedName>
</protein>
<evidence type="ECO:0000313" key="2">
    <source>
        <dbReference type="EMBL" id="MCZ0667467.1"/>
    </source>
</evidence>
<name>A0A9Q4F1J6_MEDGN</name>
<accession>A0A9Q4F1J6</accession>
<proteinExistence type="predicted"/>
<dbReference type="EMBL" id="JAPRAY010000009">
    <property type="protein sequence ID" value="MCZ0667467.1"/>
    <property type="molecule type" value="Genomic_DNA"/>
</dbReference>
<sequence length="98" mass="10842">MSKRKIESYIIAAAVAAFISGFGAGTAAEQHTQEEATRQQSTEMVTLQIYNETQKTWDTYQGTLDNECGLHGDWKYEIMGKELVLTGARLIGQVPEGE</sequence>
<evidence type="ECO:0000313" key="3">
    <source>
        <dbReference type="Proteomes" id="UP001079535"/>
    </source>
</evidence>
<feature type="chain" id="PRO_5040371213" evidence="1">
    <location>
        <begin position="28"/>
        <end position="98"/>
    </location>
</feature>
<organism evidence="2 3">
    <name type="scientific">Mediterraneibacter gnavus</name>
    <name type="common">Ruminococcus gnavus</name>
    <dbReference type="NCBI Taxonomy" id="33038"/>
    <lineage>
        <taxon>Bacteria</taxon>
        <taxon>Bacillati</taxon>
        <taxon>Bacillota</taxon>
        <taxon>Clostridia</taxon>
        <taxon>Lachnospirales</taxon>
        <taxon>Lachnospiraceae</taxon>
        <taxon>Mediterraneibacter</taxon>
    </lineage>
</organism>
<comment type="caution">
    <text evidence="2">The sequence shown here is derived from an EMBL/GenBank/DDBJ whole genome shotgun (WGS) entry which is preliminary data.</text>
</comment>
<evidence type="ECO:0000256" key="1">
    <source>
        <dbReference type="SAM" id="SignalP"/>
    </source>
</evidence>
<reference evidence="2" key="1">
    <citation type="submission" date="2022-11" db="EMBL/GenBank/DDBJ databases">
        <title>Temperate bacteriophages infecting mucin-degrading bacterium Ruminococcus gnavus from the human gut.</title>
        <authorList>
            <person name="Buttimer C."/>
        </authorList>
    </citation>
    <scope>NUCLEOTIDE SEQUENCE</scope>
    <source>
        <strain evidence="2">CCUG 49994</strain>
    </source>
</reference>